<dbReference type="OrthoDB" id="3360610at2759"/>
<dbReference type="AlphaFoldDB" id="M2YIB9"/>
<dbReference type="SUPFAM" id="SSF54593">
    <property type="entry name" value="Glyoxalase/Bleomycin resistance protein/Dihydroxybiphenyl dioxygenase"/>
    <property type="match status" value="1"/>
</dbReference>
<dbReference type="GO" id="GO:0004493">
    <property type="term" value="F:methylmalonyl-CoA epimerase activity"/>
    <property type="evidence" value="ECO:0007669"/>
    <property type="project" value="TreeGrafter"/>
</dbReference>
<accession>M2YIB9</accession>
<proteinExistence type="predicted"/>
<dbReference type="GO" id="GO:0005739">
    <property type="term" value="C:mitochondrion"/>
    <property type="evidence" value="ECO:0007669"/>
    <property type="project" value="TreeGrafter"/>
</dbReference>
<dbReference type="InterPro" id="IPR051785">
    <property type="entry name" value="MMCE/EMCE_epimerase"/>
</dbReference>
<keyword evidence="1" id="KW-0479">Metal-binding</keyword>
<evidence type="ECO:0000256" key="1">
    <source>
        <dbReference type="ARBA" id="ARBA00022723"/>
    </source>
</evidence>
<sequence>MRACALSQLSSSRIESAMSTPALVFPKVQNDTSKIQLERISHVYFEHNDLVATETFLQNFGLIEAWRGEHEVAYRGYGVDQICYVAKRTSGLPAYRGVAFVARSQADFGKAVNLSAGTVAEDLGYPGGGKRITLHTPSGFPFHVIYGQEDRNEPKAPSMGVQVENLGPFNGSIKKERLGEFQRLRPGPAMVHKLGHHGFVLQDPVADFQWYTSLFNFVPSDVQHVPSPAPGGGEMDVIAFLHLDLGEKFSDHHSLFVSRGQPGEADRMHHTSFEVESFDAQLLGHDWLAKKGYESVWGVGRHILGSQIFDYWRDPTGFTIEHYADGDVVNVHTATGHGRAGPLAVWGPEIPKDFEDGSLTVAHRVNSVPT</sequence>
<dbReference type="InterPro" id="IPR029068">
    <property type="entry name" value="Glyas_Bleomycin-R_OHBP_Dase"/>
</dbReference>
<dbReference type="EMBL" id="KB446546">
    <property type="protein sequence ID" value="EME38690.1"/>
    <property type="molecule type" value="Genomic_DNA"/>
</dbReference>
<organism evidence="3 4">
    <name type="scientific">Dothistroma septosporum (strain NZE10 / CBS 128990)</name>
    <name type="common">Red band needle blight fungus</name>
    <name type="synonym">Mycosphaerella pini</name>
    <dbReference type="NCBI Taxonomy" id="675120"/>
    <lineage>
        <taxon>Eukaryota</taxon>
        <taxon>Fungi</taxon>
        <taxon>Dikarya</taxon>
        <taxon>Ascomycota</taxon>
        <taxon>Pezizomycotina</taxon>
        <taxon>Dothideomycetes</taxon>
        <taxon>Dothideomycetidae</taxon>
        <taxon>Mycosphaerellales</taxon>
        <taxon>Mycosphaerellaceae</taxon>
        <taxon>Dothistroma</taxon>
    </lineage>
</organism>
<dbReference type="InterPro" id="IPR037523">
    <property type="entry name" value="VOC_core"/>
</dbReference>
<dbReference type="PROSITE" id="PS51819">
    <property type="entry name" value="VOC"/>
    <property type="match status" value="1"/>
</dbReference>
<dbReference type="Pfam" id="PF00903">
    <property type="entry name" value="Glyoxalase"/>
    <property type="match status" value="1"/>
</dbReference>
<keyword evidence="4" id="KW-1185">Reference proteome</keyword>
<dbReference type="STRING" id="675120.M2YIB9"/>
<dbReference type="PANTHER" id="PTHR43048">
    <property type="entry name" value="METHYLMALONYL-COA EPIMERASE"/>
    <property type="match status" value="1"/>
</dbReference>
<protein>
    <recommendedName>
        <fullName evidence="2">VOC domain-containing protein</fullName>
    </recommendedName>
</protein>
<reference evidence="3 4" key="2">
    <citation type="journal article" date="2012" name="PLoS Pathog.">
        <title>Diverse lifestyles and strategies of plant pathogenesis encoded in the genomes of eighteen Dothideomycetes fungi.</title>
        <authorList>
            <person name="Ohm R.A."/>
            <person name="Feau N."/>
            <person name="Henrissat B."/>
            <person name="Schoch C.L."/>
            <person name="Horwitz B.A."/>
            <person name="Barry K.W."/>
            <person name="Condon B.J."/>
            <person name="Copeland A.C."/>
            <person name="Dhillon B."/>
            <person name="Glaser F."/>
            <person name="Hesse C.N."/>
            <person name="Kosti I."/>
            <person name="LaButti K."/>
            <person name="Lindquist E.A."/>
            <person name="Lucas S."/>
            <person name="Salamov A.A."/>
            <person name="Bradshaw R.E."/>
            <person name="Ciuffetti L."/>
            <person name="Hamelin R.C."/>
            <person name="Kema G.H.J."/>
            <person name="Lawrence C."/>
            <person name="Scott J.A."/>
            <person name="Spatafora J.W."/>
            <person name="Turgeon B.G."/>
            <person name="de Wit P.J.G.M."/>
            <person name="Zhong S."/>
            <person name="Goodwin S.B."/>
            <person name="Grigoriev I.V."/>
        </authorList>
    </citation>
    <scope>NUCLEOTIDE SEQUENCE [LARGE SCALE GENOMIC DNA]</scope>
    <source>
        <strain evidence="4">NZE10 / CBS 128990</strain>
    </source>
</reference>
<reference evidence="4" key="1">
    <citation type="journal article" date="2012" name="PLoS Genet.">
        <title>The genomes of the fungal plant pathogens Cladosporium fulvum and Dothistroma septosporum reveal adaptation to different hosts and lifestyles but also signatures of common ancestry.</title>
        <authorList>
            <person name="de Wit P.J.G.M."/>
            <person name="van der Burgt A."/>
            <person name="Oekmen B."/>
            <person name="Stergiopoulos I."/>
            <person name="Abd-Elsalam K.A."/>
            <person name="Aerts A.L."/>
            <person name="Bahkali A.H."/>
            <person name="Beenen H.G."/>
            <person name="Chettri P."/>
            <person name="Cox M.P."/>
            <person name="Datema E."/>
            <person name="de Vries R.P."/>
            <person name="Dhillon B."/>
            <person name="Ganley A.R."/>
            <person name="Griffiths S.A."/>
            <person name="Guo Y."/>
            <person name="Hamelin R.C."/>
            <person name="Henrissat B."/>
            <person name="Kabir M.S."/>
            <person name="Jashni M.K."/>
            <person name="Kema G."/>
            <person name="Klaubauf S."/>
            <person name="Lapidus A."/>
            <person name="Levasseur A."/>
            <person name="Lindquist E."/>
            <person name="Mehrabi R."/>
            <person name="Ohm R.A."/>
            <person name="Owen T.J."/>
            <person name="Salamov A."/>
            <person name="Schwelm A."/>
            <person name="Schijlen E."/>
            <person name="Sun H."/>
            <person name="van den Burg H.A."/>
            <person name="van Ham R.C.H.J."/>
            <person name="Zhang S."/>
            <person name="Goodwin S.B."/>
            <person name="Grigoriev I.V."/>
            <person name="Collemare J."/>
            <person name="Bradshaw R.E."/>
        </authorList>
    </citation>
    <scope>NUCLEOTIDE SEQUENCE [LARGE SCALE GENOMIC DNA]</scope>
    <source>
        <strain evidence="4">NZE10 / CBS 128990</strain>
    </source>
</reference>
<dbReference type="Gene3D" id="3.10.180.10">
    <property type="entry name" value="2,3-Dihydroxybiphenyl 1,2-Dioxygenase, domain 1"/>
    <property type="match status" value="2"/>
</dbReference>
<evidence type="ECO:0000259" key="2">
    <source>
        <dbReference type="PROSITE" id="PS51819"/>
    </source>
</evidence>
<dbReference type="GO" id="GO:0046491">
    <property type="term" value="P:L-methylmalonyl-CoA metabolic process"/>
    <property type="evidence" value="ECO:0007669"/>
    <property type="project" value="TreeGrafter"/>
</dbReference>
<dbReference type="OMA" id="DRMHHTS"/>
<dbReference type="eggNOG" id="ENOG502RMEJ">
    <property type="taxonomic scope" value="Eukaryota"/>
</dbReference>
<dbReference type="Proteomes" id="UP000016933">
    <property type="component" value="Unassembled WGS sequence"/>
</dbReference>
<name>M2YIB9_DOTSN</name>
<evidence type="ECO:0000313" key="3">
    <source>
        <dbReference type="EMBL" id="EME38690.1"/>
    </source>
</evidence>
<gene>
    <name evidence="3" type="ORF">DOTSEDRAFT_75439</name>
</gene>
<evidence type="ECO:0000313" key="4">
    <source>
        <dbReference type="Proteomes" id="UP000016933"/>
    </source>
</evidence>
<dbReference type="HOGENOM" id="CLU_052361_0_1_1"/>
<feature type="domain" description="VOC" evidence="2">
    <location>
        <begin position="193"/>
        <end position="325"/>
    </location>
</feature>
<dbReference type="GO" id="GO:0046872">
    <property type="term" value="F:metal ion binding"/>
    <property type="evidence" value="ECO:0007669"/>
    <property type="project" value="UniProtKB-KW"/>
</dbReference>
<dbReference type="InterPro" id="IPR004360">
    <property type="entry name" value="Glyas_Fos-R_dOase_dom"/>
</dbReference>
<dbReference type="PANTHER" id="PTHR43048:SF3">
    <property type="entry name" value="METHYLMALONYL-COA EPIMERASE, MITOCHONDRIAL"/>
    <property type="match status" value="1"/>
</dbReference>